<name>A0A0M6Y7B0_9HYPH</name>
<dbReference type="InterPro" id="IPR032635">
    <property type="entry name" value="Anti_2"/>
</dbReference>
<dbReference type="OrthoDB" id="5402098at2"/>
<gene>
    <name evidence="3" type="ORF">LAL4801_04048</name>
</gene>
<dbReference type="Proteomes" id="UP000048926">
    <property type="component" value="Unassembled WGS sequence"/>
</dbReference>
<dbReference type="PROSITE" id="PS51257">
    <property type="entry name" value="PROKAR_LIPOPROTEIN"/>
    <property type="match status" value="1"/>
</dbReference>
<evidence type="ECO:0000259" key="2">
    <source>
        <dbReference type="Pfam" id="PF16998"/>
    </source>
</evidence>
<dbReference type="STRING" id="187304.B0E33_03100"/>
<accession>A0A0M6Y7B0</accession>
<feature type="signal peptide" evidence="1">
    <location>
        <begin position="1"/>
        <end position="24"/>
    </location>
</feature>
<evidence type="ECO:0000313" key="4">
    <source>
        <dbReference type="Proteomes" id="UP000048926"/>
    </source>
</evidence>
<sequence length="145" mass="15446">MRLRGASCLALAFALAGCSMTSGSRDSNTWGSFFGDPNANVSGSEANTAISVLVNNEFGDALEPSDRKAAEDAQSRALRARGLGVSVAWQNERTGRSGQVRPGPVYFVNETSCREFTHEMVLQGRTLQARGTACETDQGAWQVIG</sequence>
<feature type="domain" description="Surface antigen" evidence="2">
    <location>
        <begin position="54"/>
        <end position="143"/>
    </location>
</feature>
<dbReference type="KEGG" id="lagg:B0E33_03100"/>
<reference evidence="4" key="1">
    <citation type="submission" date="2015-07" db="EMBL/GenBank/DDBJ databases">
        <authorList>
            <person name="Rodrigo-Torres Lidia"/>
            <person name="Arahal R.David."/>
        </authorList>
    </citation>
    <scope>NUCLEOTIDE SEQUENCE [LARGE SCALE GENOMIC DNA]</scope>
    <source>
        <strain evidence="4">CECT 4801</strain>
    </source>
</reference>
<dbReference type="InterPro" id="IPR016364">
    <property type="entry name" value="Surface_antigen_Rickettsia"/>
</dbReference>
<dbReference type="AlphaFoldDB" id="A0A0M6Y7B0"/>
<dbReference type="EMBL" id="CXST01000002">
    <property type="protein sequence ID" value="CTQ45594.1"/>
    <property type="molecule type" value="Genomic_DNA"/>
</dbReference>
<dbReference type="RefSeq" id="WP_055658695.1">
    <property type="nucleotide sequence ID" value="NZ_CP045631.1"/>
</dbReference>
<feature type="chain" id="PRO_5005807677" evidence="1">
    <location>
        <begin position="25"/>
        <end position="145"/>
    </location>
</feature>
<dbReference type="Pfam" id="PF16998">
    <property type="entry name" value="17kDa_Anti_2"/>
    <property type="match status" value="1"/>
</dbReference>
<proteinExistence type="predicted"/>
<evidence type="ECO:0000256" key="1">
    <source>
        <dbReference type="SAM" id="SignalP"/>
    </source>
</evidence>
<organism evidence="3 4">
    <name type="scientific">Roseibium aggregatum</name>
    <dbReference type="NCBI Taxonomy" id="187304"/>
    <lineage>
        <taxon>Bacteria</taxon>
        <taxon>Pseudomonadati</taxon>
        <taxon>Pseudomonadota</taxon>
        <taxon>Alphaproteobacteria</taxon>
        <taxon>Hyphomicrobiales</taxon>
        <taxon>Stappiaceae</taxon>
        <taxon>Roseibium</taxon>
    </lineage>
</organism>
<protein>
    <submittedName>
        <fullName evidence="3">Surface antigen</fullName>
    </submittedName>
</protein>
<dbReference type="PIRSF" id="PIRSF002721">
    <property type="entry name" value="Surface_antigen_Rickettsia"/>
    <property type="match status" value="1"/>
</dbReference>
<evidence type="ECO:0000313" key="3">
    <source>
        <dbReference type="EMBL" id="CTQ45594.1"/>
    </source>
</evidence>
<keyword evidence="1" id="KW-0732">Signal</keyword>
<keyword evidence="4" id="KW-1185">Reference proteome</keyword>